<evidence type="ECO:0000313" key="4">
    <source>
        <dbReference type="EMBL" id="CAB5231045.1"/>
    </source>
</evidence>
<proteinExistence type="predicted"/>
<name>A0A6J7XIQ3_9CAUD</name>
<evidence type="ECO:0000313" key="1">
    <source>
        <dbReference type="EMBL" id="CAB4185089.1"/>
    </source>
</evidence>
<protein>
    <submittedName>
        <fullName evidence="4">Uncharacterized protein</fullName>
    </submittedName>
</protein>
<accession>A0A6J7XIQ3</accession>
<sequence length="156" mass="17014">MAMKRVGNWAGAKAVINSLGAKMYAAQQLSLRRFGLKAEAIAKGHISAQDLNWKPLSPKTLAAKIRAGYSENILVQTSTYFQSITTWVAGETVYIGVKREARDKEGNVIANIARVHEYGSTSAGIPARPLWGPSLSEAVKWHLATNTPAEIFFRGK</sequence>
<organism evidence="4">
    <name type="scientific">uncultured Caudovirales phage</name>
    <dbReference type="NCBI Taxonomy" id="2100421"/>
    <lineage>
        <taxon>Viruses</taxon>
        <taxon>Duplodnaviria</taxon>
        <taxon>Heunggongvirae</taxon>
        <taxon>Uroviricota</taxon>
        <taxon>Caudoviricetes</taxon>
        <taxon>Peduoviridae</taxon>
        <taxon>Maltschvirus</taxon>
        <taxon>Maltschvirus maltsch</taxon>
    </lineage>
</organism>
<dbReference type="EMBL" id="LR797450">
    <property type="protein sequence ID" value="CAB4217897.1"/>
    <property type="molecule type" value="Genomic_DNA"/>
</dbReference>
<gene>
    <name evidence="1" type="ORF">UFOVP1127_13</name>
    <name evidence="2" type="ORF">UFOVP1242_61</name>
    <name evidence="3" type="ORF">UFOVP1492_121</name>
    <name evidence="4" type="ORF">UFOVP1580_14</name>
</gene>
<reference evidence="4" key="1">
    <citation type="submission" date="2020-05" db="EMBL/GenBank/DDBJ databases">
        <authorList>
            <person name="Chiriac C."/>
            <person name="Salcher M."/>
            <person name="Ghai R."/>
            <person name="Kavagutti S V."/>
        </authorList>
    </citation>
    <scope>NUCLEOTIDE SEQUENCE</scope>
</reference>
<evidence type="ECO:0000313" key="3">
    <source>
        <dbReference type="EMBL" id="CAB4217897.1"/>
    </source>
</evidence>
<dbReference type="EMBL" id="LR797075">
    <property type="protein sequence ID" value="CAB4185089.1"/>
    <property type="molecule type" value="Genomic_DNA"/>
</dbReference>
<evidence type="ECO:0000313" key="2">
    <source>
        <dbReference type="EMBL" id="CAB4193332.1"/>
    </source>
</evidence>
<dbReference type="EMBL" id="LR798430">
    <property type="protein sequence ID" value="CAB5231045.1"/>
    <property type="molecule type" value="Genomic_DNA"/>
</dbReference>
<dbReference type="EMBL" id="LR797197">
    <property type="protein sequence ID" value="CAB4193332.1"/>
    <property type="molecule type" value="Genomic_DNA"/>
</dbReference>